<accession>A0ACC2E496</accession>
<reference evidence="2" key="1">
    <citation type="journal article" date="2024" name="Proc. Natl. Acad. Sci. U.S.A.">
        <title>Extraordinary preservation of gene collinearity over three hundred million years revealed in homosporous lycophytes.</title>
        <authorList>
            <person name="Li C."/>
            <person name="Wickell D."/>
            <person name="Kuo L.Y."/>
            <person name="Chen X."/>
            <person name="Nie B."/>
            <person name="Liao X."/>
            <person name="Peng D."/>
            <person name="Ji J."/>
            <person name="Jenkins J."/>
            <person name="Williams M."/>
            <person name="Shu S."/>
            <person name="Plott C."/>
            <person name="Barry K."/>
            <person name="Rajasekar S."/>
            <person name="Grimwood J."/>
            <person name="Han X."/>
            <person name="Sun S."/>
            <person name="Hou Z."/>
            <person name="He W."/>
            <person name="Dai G."/>
            <person name="Sun C."/>
            <person name="Schmutz J."/>
            <person name="Leebens-Mack J.H."/>
            <person name="Li F.W."/>
            <person name="Wang L."/>
        </authorList>
    </citation>
    <scope>NUCLEOTIDE SEQUENCE [LARGE SCALE GENOMIC DNA]</scope>
    <source>
        <strain evidence="2">cv. PW_Plant_1</strain>
    </source>
</reference>
<dbReference type="EMBL" id="CM055094">
    <property type="protein sequence ID" value="KAJ7561297.1"/>
    <property type="molecule type" value="Genomic_DNA"/>
</dbReference>
<name>A0ACC2E496_DIPCM</name>
<proteinExistence type="predicted"/>
<organism evidence="1 2">
    <name type="scientific">Diphasiastrum complanatum</name>
    <name type="common">Issler's clubmoss</name>
    <name type="synonym">Lycopodium complanatum</name>
    <dbReference type="NCBI Taxonomy" id="34168"/>
    <lineage>
        <taxon>Eukaryota</taxon>
        <taxon>Viridiplantae</taxon>
        <taxon>Streptophyta</taxon>
        <taxon>Embryophyta</taxon>
        <taxon>Tracheophyta</taxon>
        <taxon>Lycopodiopsida</taxon>
        <taxon>Lycopodiales</taxon>
        <taxon>Lycopodiaceae</taxon>
        <taxon>Lycopodioideae</taxon>
        <taxon>Diphasiastrum</taxon>
    </lineage>
</organism>
<protein>
    <submittedName>
        <fullName evidence="1">Uncharacterized protein</fullName>
    </submittedName>
</protein>
<comment type="caution">
    <text evidence="1">The sequence shown here is derived from an EMBL/GenBank/DDBJ whole genome shotgun (WGS) entry which is preliminary data.</text>
</comment>
<sequence>MDVSCCCLSRFNSRRKVLDTPARSSDSSLTPVTECPKNRRRCNTCMCKNCQAIVMWDDSASFEALKSAQARGSKCQTGHRIDALMWAADLCIDKIDWEFRTKKYVPDSANALQDDLVAWYNAWTDLEKTNLALPLSIFDIPKQNTVHLSAEDIGDTEVHGQVS</sequence>
<evidence type="ECO:0000313" key="2">
    <source>
        <dbReference type="Proteomes" id="UP001162992"/>
    </source>
</evidence>
<evidence type="ECO:0000313" key="1">
    <source>
        <dbReference type="EMBL" id="KAJ7561297.1"/>
    </source>
</evidence>
<dbReference type="Proteomes" id="UP001162992">
    <property type="component" value="Chromosome 3"/>
</dbReference>
<keyword evidence="2" id="KW-1185">Reference proteome</keyword>
<gene>
    <name evidence="1" type="ORF">O6H91_03G022800</name>
</gene>